<keyword evidence="3 7" id="KW-0032">Aminotransferase</keyword>
<dbReference type="GO" id="GO:0008483">
    <property type="term" value="F:transaminase activity"/>
    <property type="evidence" value="ECO:0007669"/>
    <property type="project" value="UniProtKB-KW"/>
</dbReference>
<evidence type="ECO:0000256" key="5">
    <source>
        <dbReference type="ARBA" id="ARBA00022898"/>
    </source>
</evidence>
<keyword evidence="5" id="KW-0663">Pyridoxal phosphate</keyword>
<comment type="caution">
    <text evidence="7">The sequence shown here is derived from an EMBL/GenBank/DDBJ whole genome shotgun (WGS) entry which is preliminary data.</text>
</comment>
<dbReference type="AlphaFoldDB" id="A0A317Z8V4"/>
<evidence type="ECO:0000256" key="2">
    <source>
        <dbReference type="ARBA" id="ARBA00007441"/>
    </source>
</evidence>
<protein>
    <submittedName>
        <fullName evidence="7">N-acetyl-L,L-diaminopimelate aminotransferase</fullName>
    </submittedName>
</protein>
<dbReference type="InterPro" id="IPR015422">
    <property type="entry name" value="PyrdxlP-dep_Trfase_small"/>
</dbReference>
<reference evidence="7 8" key="1">
    <citation type="journal article" date="2018" name="Vet. Microbiol.">
        <title>Clonal diversity and geographic distribution of methicillin-resistant Staphylococcus pseudintermedius from Australian animals: Discovery of novel sequence types.</title>
        <authorList>
            <person name="Worthing K.A."/>
            <person name="Abraham S."/>
            <person name="Coombs G.W."/>
            <person name="Pang S."/>
            <person name="Saputra S."/>
            <person name="Jordan D."/>
            <person name="Trott D.J."/>
            <person name="Norris J.M."/>
        </authorList>
    </citation>
    <scope>NUCLEOTIDE SEQUENCE [LARGE SCALE GENOMIC DNA]</scope>
    <source>
        <strain evidence="7 8">ST71 3</strain>
    </source>
</reference>
<dbReference type="PANTHER" id="PTHR46383:SF1">
    <property type="entry name" value="ASPARTATE AMINOTRANSFERASE"/>
    <property type="match status" value="1"/>
</dbReference>
<dbReference type="InterPro" id="IPR015424">
    <property type="entry name" value="PyrdxlP-dep_Trfase"/>
</dbReference>
<gene>
    <name evidence="7" type="ORF">DD924_08860</name>
</gene>
<comment type="cofactor">
    <cofactor evidence="1">
        <name>pyridoxal 5'-phosphate</name>
        <dbReference type="ChEBI" id="CHEBI:597326"/>
    </cofactor>
</comment>
<proteinExistence type="inferred from homology"/>
<feature type="domain" description="Aminotransferase class I/classII large" evidence="6">
    <location>
        <begin position="2"/>
        <end position="113"/>
    </location>
</feature>
<evidence type="ECO:0000256" key="3">
    <source>
        <dbReference type="ARBA" id="ARBA00022576"/>
    </source>
</evidence>
<name>A0A317Z8V4_STAPS</name>
<dbReference type="PANTHER" id="PTHR46383">
    <property type="entry name" value="ASPARTATE AMINOTRANSFERASE"/>
    <property type="match status" value="1"/>
</dbReference>
<dbReference type="Gene3D" id="3.90.1150.10">
    <property type="entry name" value="Aspartate Aminotransferase, domain 1"/>
    <property type="match status" value="1"/>
</dbReference>
<dbReference type="InterPro" id="IPR004839">
    <property type="entry name" value="Aminotransferase_I/II_large"/>
</dbReference>
<dbReference type="CDD" id="cd00609">
    <property type="entry name" value="AAT_like"/>
    <property type="match status" value="1"/>
</dbReference>
<evidence type="ECO:0000259" key="6">
    <source>
        <dbReference type="Pfam" id="PF00155"/>
    </source>
</evidence>
<dbReference type="SUPFAM" id="SSF53383">
    <property type="entry name" value="PLP-dependent transferases"/>
    <property type="match status" value="1"/>
</dbReference>
<dbReference type="GO" id="GO:0030170">
    <property type="term" value="F:pyridoxal phosphate binding"/>
    <property type="evidence" value="ECO:0007669"/>
    <property type="project" value="InterPro"/>
</dbReference>
<dbReference type="Proteomes" id="UP000246351">
    <property type="component" value="Unassembled WGS sequence"/>
</dbReference>
<dbReference type="Pfam" id="PF00155">
    <property type="entry name" value="Aminotran_1_2"/>
    <property type="match status" value="1"/>
</dbReference>
<evidence type="ECO:0000256" key="4">
    <source>
        <dbReference type="ARBA" id="ARBA00022679"/>
    </source>
</evidence>
<organism evidence="7 8">
    <name type="scientific">Staphylococcus pseudintermedius</name>
    <dbReference type="NCBI Taxonomy" id="283734"/>
    <lineage>
        <taxon>Bacteria</taxon>
        <taxon>Bacillati</taxon>
        <taxon>Bacillota</taxon>
        <taxon>Bacilli</taxon>
        <taxon>Bacillales</taxon>
        <taxon>Staphylococcaceae</taxon>
        <taxon>Staphylococcus</taxon>
        <taxon>Staphylococcus intermedius group</taxon>
    </lineage>
</organism>
<dbReference type="EMBL" id="QEIV01000805">
    <property type="protein sequence ID" value="PWZ98298.1"/>
    <property type="molecule type" value="Genomic_DNA"/>
</dbReference>
<comment type="similarity">
    <text evidence="2">Belongs to the class-I pyridoxal-phosphate-dependent aminotransferase family.</text>
</comment>
<feature type="non-terminal residue" evidence="7">
    <location>
        <position position="1"/>
    </location>
</feature>
<dbReference type="InterPro" id="IPR050596">
    <property type="entry name" value="AspAT/PAT-like"/>
</dbReference>
<sequence length="122" mass="13998">CVATPSQYGAIRALKEGAADIEKMNAAYRERRDYIYQRLTDMGLSVTLPQGTFYIFPNVSAYDQDSFRFCNQLLEREQLAIVPGKSFSDFAEGYVRLSFACDMPTIEEACNRLERFLSYYQA</sequence>
<dbReference type="GO" id="GO:0006520">
    <property type="term" value="P:amino acid metabolic process"/>
    <property type="evidence" value="ECO:0007669"/>
    <property type="project" value="InterPro"/>
</dbReference>
<keyword evidence="4 7" id="KW-0808">Transferase</keyword>
<evidence type="ECO:0000256" key="1">
    <source>
        <dbReference type="ARBA" id="ARBA00001933"/>
    </source>
</evidence>
<evidence type="ECO:0000313" key="8">
    <source>
        <dbReference type="Proteomes" id="UP000246351"/>
    </source>
</evidence>
<accession>A0A317Z8V4</accession>
<evidence type="ECO:0000313" key="7">
    <source>
        <dbReference type="EMBL" id="PWZ98298.1"/>
    </source>
</evidence>